<keyword evidence="12" id="KW-1185">Reference proteome</keyword>
<evidence type="ECO:0000256" key="2">
    <source>
        <dbReference type="ARBA" id="ARBA00022763"/>
    </source>
</evidence>
<protein>
    <recommendedName>
        <fullName evidence="7">Non-homologous end-joining factor 1</fullName>
    </recommendedName>
</protein>
<dbReference type="CDD" id="cd22285">
    <property type="entry name" value="HD_XLF_N"/>
    <property type="match status" value="1"/>
</dbReference>
<evidence type="ECO:0000259" key="10">
    <source>
        <dbReference type="Pfam" id="PF21928"/>
    </source>
</evidence>
<dbReference type="Ensembl" id="ENSSFAT00005045063.1">
    <property type="protein sequence ID" value="ENSSFAP00005043514.1"/>
    <property type="gene ID" value="ENSSFAG00005021509.1"/>
</dbReference>
<dbReference type="GO" id="GO:0045027">
    <property type="term" value="F:DNA end binding"/>
    <property type="evidence" value="ECO:0007669"/>
    <property type="project" value="TreeGrafter"/>
</dbReference>
<dbReference type="FunCoup" id="A0A672IR23">
    <property type="interactions" value="330"/>
</dbReference>
<dbReference type="GO" id="GO:0032807">
    <property type="term" value="C:DNA ligase IV complex"/>
    <property type="evidence" value="ECO:0007669"/>
    <property type="project" value="TreeGrafter"/>
</dbReference>
<keyword evidence="3" id="KW-0238">DNA-binding</keyword>
<evidence type="ECO:0000256" key="1">
    <source>
        <dbReference type="ARBA" id="ARBA00004123"/>
    </source>
</evidence>
<feature type="region of interest" description="Disordered" evidence="8">
    <location>
        <begin position="250"/>
        <end position="323"/>
    </location>
</feature>
<dbReference type="FunFam" id="2.170.210.10:FF:000001">
    <property type="entry name" value="Non-homologous end-joining factor 1"/>
    <property type="match status" value="1"/>
</dbReference>
<feature type="domain" description="XLF-like N-terminal" evidence="9">
    <location>
        <begin position="16"/>
        <end position="131"/>
    </location>
</feature>
<dbReference type="RefSeq" id="XP_029942220.1">
    <property type="nucleotide sequence ID" value="XM_030086360.1"/>
</dbReference>
<dbReference type="InterPro" id="IPR038051">
    <property type="entry name" value="XRCC4-like_N_sf"/>
</dbReference>
<organism evidence="11 12">
    <name type="scientific">Salarias fasciatus</name>
    <name type="common">Jewelled blenny</name>
    <name type="synonym">Blennius fasciatus</name>
    <dbReference type="NCBI Taxonomy" id="181472"/>
    <lineage>
        <taxon>Eukaryota</taxon>
        <taxon>Metazoa</taxon>
        <taxon>Chordata</taxon>
        <taxon>Craniata</taxon>
        <taxon>Vertebrata</taxon>
        <taxon>Euteleostomi</taxon>
        <taxon>Actinopterygii</taxon>
        <taxon>Neopterygii</taxon>
        <taxon>Teleostei</taxon>
        <taxon>Neoteleostei</taxon>
        <taxon>Acanthomorphata</taxon>
        <taxon>Ovalentaria</taxon>
        <taxon>Blenniimorphae</taxon>
        <taxon>Blenniiformes</taxon>
        <taxon>Blennioidei</taxon>
        <taxon>Blenniidae</taxon>
        <taxon>Salariinae</taxon>
        <taxon>Salarias</taxon>
    </lineage>
</organism>
<evidence type="ECO:0000256" key="4">
    <source>
        <dbReference type="ARBA" id="ARBA00023204"/>
    </source>
</evidence>
<dbReference type="InterPro" id="IPR053829">
    <property type="entry name" value="XLF-like_CC"/>
</dbReference>
<sequence>MEAGGSLAGDVLLGQPWIPVSVSGCQLLAKSWFGETTYHILLSDLHSVWEERMDAEAIQIRAKDLNKRLQAPVKAFFSYLYEVVQPFLSGDNSGADSKAQISLTKQEGGNISIGLKSKLEGLPFHWEFHCIPAPVTLVCVQLVRPLLAMSRLLQQQVDQLGGLLVRKDAEILDYKENGATLTRERLQTDVFEEHTFRQDFMAKALPLLCAERPDVLGFDADLQRLYGAVVTHRTARKRKLPEERVVEELQTEGAALSSSPAAKSVGVDTAGDDRKQSHNGQVDEAEAKTASKQTVPQSLAVSSEPAERPSTKSKKKKKVGLFR</sequence>
<dbReference type="Gene3D" id="1.10.287.450">
    <property type="entry name" value="Helix hairpin bin"/>
    <property type="match status" value="1"/>
</dbReference>
<dbReference type="PANTHER" id="PTHR32235:SF1">
    <property type="entry name" value="NON-HOMOLOGOUS END-JOINING FACTOR 1"/>
    <property type="match status" value="1"/>
</dbReference>
<feature type="compositionally biased region" description="Polar residues" evidence="8">
    <location>
        <begin position="290"/>
        <end position="301"/>
    </location>
</feature>
<dbReference type="PANTHER" id="PTHR32235">
    <property type="entry name" value="NON-HOMOLOGOUS END-JOINING FACTOR 1"/>
    <property type="match status" value="1"/>
</dbReference>
<evidence type="ECO:0000259" key="9">
    <source>
        <dbReference type="Pfam" id="PF09302"/>
    </source>
</evidence>
<evidence type="ECO:0000256" key="8">
    <source>
        <dbReference type="SAM" id="MobiDB-lite"/>
    </source>
</evidence>
<evidence type="ECO:0000256" key="5">
    <source>
        <dbReference type="ARBA" id="ARBA00023242"/>
    </source>
</evidence>
<keyword evidence="4" id="KW-0234">DNA repair</keyword>
<dbReference type="GO" id="GO:0006303">
    <property type="term" value="P:double-strand break repair via nonhomologous end joining"/>
    <property type="evidence" value="ECO:0007669"/>
    <property type="project" value="TreeGrafter"/>
</dbReference>
<dbReference type="FunFam" id="1.10.287.450:FF:000003">
    <property type="entry name" value="Non-homologous end-joining factor 1"/>
    <property type="match status" value="1"/>
</dbReference>
<dbReference type="InterPro" id="IPR015381">
    <property type="entry name" value="XLF-like_N"/>
</dbReference>
<dbReference type="Pfam" id="PF09302">
    <property type="entry name" value="XLF"/>
    <property type="match status" value="1"/>
</dbReference>
<dbReference type="InterPro" id="IPR052287">
    <property type="entry name" value="NHEJ_factor"/>
</dbReference>
<comment type="similarity">
    <text evidence="6">Belongs to the XRCC4-XLF family. XLF subfamily.</text>
</comment>
<feature type="domain" description="XLF-like coiled-coil region" evidence="10">
    <location>
        <begin position="134"/>
        <end position="182"/>
    </location>
</feature>
<gene>
    <name evidence="11" type="primary">nhej1</name>
</gene>
<dbReference type="GeneID" id="115384064"/>
<dbReference type="Pfam" id="PF21928">
    <property type="entry name" value="XLF_CC"/>
    <property type="match status" value="1"/>
</dbReference>
<keyword evidence="2" id="KW-0227">DNA damage</keyword>
<evidence type="ECO:0000256" key="6">
    <source>
        <dbReference type="ARBA" id="ARBA00025747"/>
    </source>
</evidence>
<feature type="compositionally biased region" description="Basic residues" evidence="8">
    <location>
        <begin position="311"/>
        <end position="323"/>
    </location>
</feature>
<dbReference type="Gene3D" id="2.170.210.10">
    <property type="entry name" value="DNA double-strand break repair and VJ recombination XRCC4, N-terminal"/>
    <property type="match status" value="1"/>
</dbReference>
<dbReference type="OrthoDB" id="2155935at2759"/>
<keyword evidence="5" id="KW-0539">Nucleus</keyword>
<dbReference type="CTD" id="79840"/>
<evidence type="ECO:0000313" key="12">
    <source>
        <dbReference type="Proteomes" id="UP000472267"/>
    </source>
</evidence>
<name>A0A672IR23_SALFA</name>
<dbReference type="OMA" id="LPFYWHF"/>
<dbReference type="AlphaFoldDB" id="A0A672IR23"/>
<evidence type="ECO:0000313" key="11">
    <source>
        <dbReference type="Ensembl" id="ENSSFAP00005043514.1"/>
    </source>
</evidence>
<comment type="subcellular location">
    <subcellularLocation>
        <location evidence="1">Nucleus</location>
    </subcellularLocation>
</comment>
<reference evidence="11" key="2">
    <citation type="submission" date="2025-09" db="UniProtKB">
        <authorList>
            <consortium name="Ensembl"/>
        </authorList>
    </citation>
    <scope>IDENTIFICATION</scope>
</reference>
<proteinExistence type="inferred from homology"/>
<accession>A0A672IR23</accession>
<evidence type="ECO:0000256" key="7">
    <source>
        <dbReference type="ARBA" id="ARBA00044529"/>
    </source>
</evidence>
<dbReference type="InParanoid" id="A0A672IR23"/>
<evidence type="ECO:0000256" key="3">
    <source>
        <dbReference type="ARBA" id="ARBA00023125"/>
    </source>
</evidence>
<dbReference type="Proteomes" id="UP000472267">
    <property type="component" value="Unassembled WGS sequence"/>
</dbReference>
<reference evidence="11" key="1">
    <citation type="submission" date="2025-08" db="UniProtKB">
        <authorList>
            <consortium name="Ensembl"/>
        </authorList>
    </citation>
    <scope>IDENTIFICATION</scope>
</reference>